<dbReference type="InterPro" id="IPR017853">
    <property type="entry name" value="GH"/>
</dbReference>
<dbReference type="InterPro" id="IPR044143">
    <property type="entry name" value="GlgB_N_E_set_prok"/>
</dbReference>
<evidence type="ECO:0000256" key="5">
    <source>
        <dbReference type="ARBA" id="ARBA00012541"/>
    </source>
</evidence>
<dbReference type="InterPro" id="IPR006047">
    <property type="entry name" value="GH13_cat_dom"/>
</dbReference>
<dbReference type="CDD" id="cd02855">
    <property type="entry name" value="E_set_GBE_prok_N"/>
    <property type="match status" value="1"/>
</dbReference>
<dbReference type="InterPro" id="IPR037439">
    <property type="entry name" value="Branching_enzy"/>
</dbReference>
<dbReference type="PANTHER" id="PTHR43651:SF3">
    <property type="entry name" value="1,4-ALPHA-GLUCAN-BRANCHING ENZYME"/>
    <property type="match status" value="1"/>
</dbReference>
<dbReference type="Pfam" id="PF02922">
    <property type="entry name" value="CBM_48"/>
    <property type="match status" value="1"/>
</dbReference>
<dbReference type="EC" id="2.4.1.18" evidence="5 11"/>
<dbReference type="InterPro" id="IPR004193">
    <property type="entry name" value="Glyco_hydro_13_N"/>
</dbReference>
<dbReference type="Proteomes" id="UP000886803">
    <property type="component" value="Unassembled WGS sequence"/>
</dbReference>
<dbReference type="Gene3D" id="3.20.20.80">
    <property type="entry name" value="Glycosidases"/>
    <property type="match status" value="1"/>
</dbReference>
<evidence type="ECO:0000256" key="7">
    <source>
        <dbReference type="ARBA" id="ARBA00022676"/>
    </source>
</evidence>
<dbReference type="Gene3D" id="2.60.40.10">
    <property type="entry name" value="Immunoglobulins"/>
    <property type="match status" value="1"/>
</dbReference>
<feature type="active site" description="Nucleophile" evidence="12">
    <location>
        <position position="292"/>
    </location>
</feature>
<comment type="catalytic activity">
    <reaction evidence="1">
        <text>Transfers a segment of a (1-&gt;4)-alpha-D-glucan chain to a primary hydroxy group in a similar glucan chain.</text>
        <dbReference type="EC" id="2.4.1.18"/>
    </reaction>
</comment>
<gene>
    <name evidence="14" type="primary">glgB</name>
    <name evidence="14" type="ORF">H9945_01685</name>
</gene>
<dbReference type="GO" id="GO:0005978">
    <property type="term" value="P:glycogen biosynthetic process"/>
    <property type="evidence" value="ECO:0007669"/>
    <property type="project" value="UniProtKB-UniRule"/>
</dbReference>
<evidence type="ECO:0000256" key="2">
    <source>
        <dbReference type="ARBA" id="ARBA00002953"/>
    </source>
</evidence>
<accession>A0A9D2S276</accession>
<dbReference type="InterPro" id="IPR013780">
    <property type="entry name" value="Glyco_hydro_b"/>
</dbReference>
<dbReference type="PANTHER" id="PTHR43651">
    <property type="entry name" value="1,4-ALPHA-GLUCAN-BRANCHING ENZYME"/>
    <property type="match status" value="1"/>
</dbReference>
<comment type="function">
    <text evidence="2">Catalyzes the formation of the alpha-1,6-glucosidic linkages in glycogen by scission of a 1,4-alpha-linked oligosaccharide from growing alpha-1,4-glucan chains and the subsequent attachment of the oligosaccharide to the alpha-1,6 position.</text>
</comment>
<keyword evidence="7" id="KW-0328">Glycosyltransferase</keyword>
<evidence type="ECO:0000313" key="15">
    <source>
        <dbReference type="Proteomes" id="UP000886803"/>
    </source>
</evidence>
<evidence type="ECO:0000256" key="3">
    <source>
        <dbReference type="ARBA" id="ARBA00004964"/>
    </source>
</evidence>
<evidence type="ECO:0000256" key="12">
    <source>
        <dbReference type="PIRSR" id="PIRSR000463-1"/>
    </source>
</evidence>
<name>A0A9D2S276_9FIRM</name>
<dbReference type="Gene3D" id="2.60.40.1180">
    <property type="entry name" value="Golgi alpha-mannosidase II"/>
    <property type="match status" value="1"/>
</dbReference>
<dbReference type="SUPFAM" id="SSF51011">
    <property type="entry name" value="Glycosyl hydrolase domain"/>
    <property type="match status" value="1"/>
</dbReference>
<evidence type="ECO:0000313" key="14">
    <source>
        <dbReference type="EMBL" id="HJB41192.1"/>
    </source>
</evidence>
<dbReference type="Pfam" id="PF02806">
    <property type="entry name" value="Alpha-amylase_C"/>
    <property type="match status" value="1"/>
</dbReference>
<dbReference type="InterPro" id="IPR006407">
    <property type="entry name" value="GlgB"/>
</dbReference>
<evidence type="ECO:0000256" key="8">
    <source>
        <dbReference type="ARBA" id="ARBA00022679"/>
    </source>
</evidence>
<dbReference type="Pfam" id="PF00128">
    <property type="entry name" value="Alpha-amylase"/>
    <property type="match status" value="1"/>
</dbReference>
<feature type="domain" description="Glycosyl hydrolase family 13 catalytic" evidence="13">
    <location>
        <begin position="136"/>
        <end position="485"/>
    </location>
</feature>
<dbReference type="PIRSF" id="PIRSF000463">
    <property type="entry name" value="GlgB"/>
    <property type="match status" value="1"/>
</dbReference>
<dbReference type="NCBIfam" id="TIGR01515">
    <property type="entry name" value="branching_enzym"/>
    <property type="match status" value="1"/>
</dbReference>
<feature type="active site" description="Proton donor" evidence="12">
    <location>
        <position position="335"/>
    </location>
</feature>
<evidence type="ECO:0000256" key="1">
    <source>
        <dbReference type="ARBA" id="ARBA00000826"/>
    </source>
</evidence>
<comment type="caution">
    <text evidence="14">The sequence shown here is derived from an EMBL/GenBank/DDBJ whole genome shotgun (WGS) entry which is preliminary data.</text>
</comment>
<organism evidence="14 15">
    <name type="scientific">Candidatus Gemmiger avicola</name>
    <dbReference type="NCBI Taxonomy" id="2838605"/>
    <lineage>
        <taxon>Bacteria</taxon>
        <taxon>Bacillati</taxon>
        <taxon>Bacillota</taxon>
        <taxon>Clostridia</taxon>
        <taxon>Eubacteriales</taxon>
        <taxon>Gemmiger</taxon>
    </lineage>
</organism>
<keyword evidence="9" id="KW-0320">Glycogen biosynthesis</keyword>
<dbReference type="EMBL" id="DWYG01000017">
    <property type="protein sequence ID" value="HJB41192.1"/>
    <property type="molecule type" value="Genomic_DNA"/>
</dbReference>
<protein>
    <recommendedName>
        <fullName evidence="5 11">1,4-alpha-glucan branching enzyme</fullName>
        <ecNumber evidence="5 11">2.4.1.18</ecNumber>
    </recommendedName>
</protein>
<dbReference type="InterPro" id="IPR013783">
    <property type="entry name" value="Ig-like_fold"/>
</dbReference>
<keyword evidence="6" id="KW-0321">Glycogen metabolism</keyword>
<dbReference type="AlphaFoldDB" id="A0A9D2S276"/>
<comment type="similarity">
    <text evidence="4">Belongs to the glycosyl hydrolase 13 family. GlgB subfamily.</text>
</comment>
<evidence type="ECO:0000256" key="10">
    <source>
        <dbReference type="ARBA" id="ARBA00023277"/>
    </source>
</evidence>
<keyword evidence="10" id="KW-0119">Carbohydrate metabolism</keyword>
<dbReference type="GO" id="GO:0004553">
    <property type="term" value="F:hydrolase activity, hydrolyzing O-glycosyl compounds"/>
    <property type="evidence" value="ECO:0007669"/>
    <property type="project" value="InterPro"/>
</dbReference>
<evidence type="ECO:0000256" key="11">
    <source>
        <dbReference type="NCBIfam" id="TIGR01515"/>
    </source>
</evidence>
<dbReference type="NCBIfam" id="NF008967">
    <property type="entry name" value="PRK12313.1"/>
    <property type="match status" value="1"/>
</dbReference>
<keyword evidence="8" id="KW-0808">Transferase</keyword>
<dbReference type="GO" id="GO:0005829">
    <property type="term" value="C:cytosol"/>
    <property type="evidence" value="ECO:0007669"/>
    <property type="project" value="TreeGrafter"/>
</dbReference>
<evidence type="ECO:0000256" key="6">
    <source>
        <dbReference type="ARBA" id="ARBA00022600"/>
    </source>
</evidence>
<reference evidence="14" key="1">
    <citation type="journal article" date="2021" name="PeerJ">
        <title>Extensive microbial diversity within the chicken gut microbiome revealed by metagenomics and culture.</title>
        <authorList>
            <person name="Gilroy R."/>
            <person name="Ravi A."/>
            <person name="Getino M."/>
            <person name="Pursley I."/>
            <person name="Horton D.L."/>
            <person name="Alikhan N.F."/>
            <person name="Baker D."/>
            <person name="Gharbi K."/>
            <person name="Hall N."/>
            <person name="Watson M."/>
            <person name="Adriaenssens E.M."/>
            <person name="Foster-Nyarko E."/>
            <person name="Jarju S."/>
            <person name="Secka A."/>
            <person name="Antonio M."/>
            <person name="Oren A."/>
            <person name="Chaudhuri R.R."/>
            <person name="La Ragione R."/>
            <person name="Hildebrand F."/>
            <person name="Pallen M.J."/>
        </authorList>
    </citation>
    <scope>NUCLEOTIDE SEQUENCE</scope>
    <source>
        <strain evidence="14">ChiBcec8-13705</strain>
    </source>
</reference>
<comment type="pathway">
    <text evidence="3">Glycan biosynthesis; glycogen biosynthesis.</text>
</comment>
<reference evidence="14" key="2">
    <citation type="submission" date="2021-04" db="EMBL/GenBank/DDBJ databases">
        <authorList>
            <person name="Gilroy R."/>
        </authorList>
    </citation>
    <scope>NUCLEOTIDE SEQUENCE</scope>
    <source>
        <strain evidence="14">ChiBcec8-13705</strain>
    </source>
</reference>
<dbReference type="GO" id="GO:0043169">
    <property type="term" value="F:cation binding"/>
    <property type="evidence" value="ECO:0007669"/>
    <property type="project" value="InterPro"/>
</dbReference>
<dbReference type="CDD" id="cd11322">
    <property type="entry name" value="AmyAc_Glg_BE"/>
    <property type="match status" value="1"/>
</dbReference>
<evidence type="ECO:0000256" key="4">
    <source>
        <dbReference type="ARBA" id="ARBA00009000"/>
    </source>
</evidence>
<evidence type="ECO:0000259" key="13">
    <source>
        <dbReference type="SMART" id="SM00642"/>
    </source>
</evidence>
<evidence type="ECO:0000256" key="9">
    <source>
        <dbReference type="ARBA" id="ARBA00023056"/>
    </source>
</evidence>
<dbReference type="SUPFAM" id="SSF51445">
    <property type="entry name" value="(Trans)glycosidases"/>
    <property type="match status" value="1"/>
</dbReference>
<proteinExistence type="inferred from homology"/>
<dbReference type="SMART" id="SM00642">
    <property type="entry name" value="Aamy"/>
    <property type="match status" value="1"/>
</dbReference>
<dbReference type="GO" id="GO:0003844">
    <property type="term" value="F:1,4-alpha-glucan branching enzyme activity"/>
    <property type="evidence" value="ECO:0007669"/>
    <property type="project" value="UniProtKB-UniRule"/>
</dbReference>
<sequence length="595" mass="67151">MDFYGFYTGQIFDAHAYLGAHPGPGGTTFRVFAPAANGVGLLLGDGPAREERPMQRIYDGNFYELTVPEAGPGTLYEYRVYTAAGPVDHCDPYGFGMELRPAHKSVVRDLAAYTFRDDAWMRRRTARHGEPLNIYEMHLGSWRRKPDGGWYAYEELAAPLADYLRRNGYNYVEFLPLAEHPCDESWGYQVTGFFAPTSRYGDAAGLMALVDALHAAGIGVILDFVPAHFAVDAYGLAKFDGSCLYEYPSADVGVSEWGSCNFMHSRGEVRSFLQSAARYWLETFHFDGLRFDAISRILYWQGEERRGVNQNGVQFLRFMNEGLHKSCPGCLLAAEDSTQFAGVTKPAAEGGLDFDYKWDLGWMHDTLSFLQTAPADRPAAYHKLTFSMLYYYNERHLLPLSHDEVVHGKATVLQKMHGDYDGKFPQGRALYLYMMTHPGKKLNFMGSEFGQLREWDESREQDWNLRSYPIHDAFAHFIADLNRLYLDSPALWTADETTEGFTWLDCHREEQCVYAFVRTGGGQRLAIVLNFSAAEQKMLFLLPAENPPRTAYARLYSDWQPYGGAMPAGESPLALRENTLTGTLAAFSGVVMELQ</sequence>
<dbReference type="InterPro" id="IPR006048">
    <property type="entry name" value="A-amylase/branching_C"/>
</dbReference>